<dbReference type="AlphaFoldDB" id="A0A8J9VCV7"/>
<dbReference type="OrthoDB" id="6925060at2759"/>
<name>A0A8J9VCV7_9NEOP</name>
<keyword evidence="1" id="KW-0472">Membrane</keyword>
<feature type="non-terminal residue" evidence="2">
    <location>
        <position position="186"/>
    </location>
</feature>
<evidence type="ECO:0000313" key="2">
    <source>
        <dbReference type="EMBL" id="CAH0717040.1"/>
    </source>
</evidence>
<keyword evidence="1" id="KW-1133">Transmembrane helix</keyword>
<organism evidence="2 3">
    <name type="scientific">Brenthis ino</name>
    <name type="common">lesser marbled fritillary</name>
    <dbReference type="NCBI Taxonomy" id="405034"/>
    <lineage>
        <taxon>Eukaryota</taxon>
        <taxon>Metazoa</taxon>
        <taxon>Ecdysozoa</taxon>
        <taxon>Arthropoda</taxon>
        <taxon>Hexapoda</taxon>
        <taxon>Insecta</taxon>
        <taxon>Pterygota</taxon>
        <taxon>Neoptera</taxon>
        <taxon>Endopterygota</taxon>
        <taxon>Lepidoptera</taxon>
        <taxon>Glossata</taxon>
        <taxon>Ditrysia</taxon>
        <taxon>Papilionoidea</taxon>
        <taxon>Nymphalidae</taxon>
        <taxon>Heliconiinae</taxon>
        <taxon>Argynnini</taxon>
        <taxon>Brenthis</taxon>
    </lineage>
</organism>
<keyword evidence="3" id="KW-1185">Reference proteome</keyword>
<reference evidence="2" key="1">
    <citation type="submission" date="2021-12" db="EMBL/GenBank/DDBJ databases">
        <authorList>
            <person name="Martin H S."/>
        </authorList>
    </citation>
    <scope>NUCLEOTIDE SEQUENCE</scope>
</reference>
<feature type="transmembrane region" description="Helical" evidence="1">
    <location>
        <begin position="77"/>
        <end position="99"/>
    </location>
</feature>
<evidence type="ECO:0000256" key="1">
    <source>
        <dbReference type="SAM" id="Phobius"/>
    </source>
</evidence>
<sequence length="186" mass="21490">MSKAQSNSAEILITSLEKKLEFKLVEYSTSIARWLEGINDRHYKNSELGKLIRYEEIKPKLDGNDIEARASKKLTMAMLPIIFHVGAMTTWMVVTTILAAKSVAIGLILLVFKIAVSSAKISSFFTAWKVKNHHEEMSWYPHHDHHEHNDPYYYPQKPTWNDYKAIPLEHELVYGESKNVENKPTF</sequence>
<protein>
    <submittedName>
        <fullName evidence="2">Uncharacterized protein</fullName>
    </submittedName>
</protein>
<dbReference type="Proteomes" id="UP000838878">
    <property type="component" value="Chromosome 11"/>
</dbReference>
<feature type="transmembrane region" description="Helical" evidence="1">
    <location>
        <begin position="105"/>
        <end position="128"/>
    </location>
</feature>
<dbReference type="EMBL" id="OV170231">
    <property type="protein sequence ID" value="CAH0717040.1"/>
    <property type="molecule type" value="Genomic_DNA"/>
</dbReference>
<accession>A0A8J9VCV7</accession>
<evidence type="ECO:0000313" key="3">
    <source>
        <dbReference type="Proteomes" id="UP000838878"/>
    </source>
</evidence>
<keyword evidence="1" id="KW-0812">Transmembrane</keyword>
<proteinExistence type="predicted"/>
<gene>
    <name evidence="2" type="ORF">BINO364_LOCUS3688</name>
</gene>